<dbReference type="GO" id="GO:0016747">
    <property type="term" value="F:acyltransferase activity, transferring groups other than amino-acyl groups"/>
    <property type="evidence" value="ECO:0007669"/>
    <property type="project" value="InterPro"/>
</dbReference>
<dbReference type="PANTHER" id="PTHR43451:SF1">
    <property type="entry name" value="ACETYLTRANSFERASE"/>
    <property type="match status" value="1"/>
</dbReference>
<gene>
    <name evidence="2" type="ORF">JOS67_08170</name>
</gene>
<evidence type="ECO:0000313" key="3">
    <source>
        <dbReference type="Proteomes" id="UP000596337"/>
    </source>
</evidence>
<reference evidence="2 3" key="1">
    <citation type="submission" date="2021-01" db="EMBL/GenBank/DDBJ databases">
        <title>Characterization of a novel blaVMB-2- harboring plasmid in Vibrio diabolicus.</title>
        <authorList>
            <person name="Liu M."/>
        </authorList>
    </citation>
    <scope>NUCLEOTIDE SEQUENCE [LARGE SCALE GENOMIC DNA]</scope>
    <source>
        <strain evidence="2 3">SLV18</strain>
    </source>
</reference>
<evidence type="ECO:0000313" key="2">
    <source>
        <dbReference type="EMBL" id="QRG84267.1"/>
    </source>
</evidence>
<dbReference type="InterPro" id="IPR016181">
    <property type="entry name" value="Acyl_CoA_acyltransferase"/>
</dbReference>
<dbReference type="CDD" id="cd04301">
    <property type="entry name" value="NAT_SF"/>
    <property type="match status" value="1"/>
</dbReference>
<dbReference type="SUPFAM" id="SSF55729">
    <property type="entry name" value="Acyl-CoA N-acyltransferases (Nat)"/>
    <property type="match status" value="1"/>
</dbReference>
<dbReference type="AlphaFoldDB" id="A0AA92LTB5"/>
<dbReference type="InterPro" id="IPR052564">
    <property type="entry name" value="N-acetyltrans/Recomb-assoc"/>
</dbReference>
<evidence type="ECO:0000259" key="1">
    <source>
        <dbReference type="PROSITE" id="PS51186"/>
    </source>
</evidence>
<name>A0AA92LTB5_9VIBR</name>
<dbReference type="Gene3D" id="3.40.630.30">
    <property type="match status" value="1"/>
</dbReference>
<dbReference type="PROSITE" id="PS51186">
    <property type="entry name" value="GNAT"/>
    <property type="match status" value="1"/>
</dbReference>
<dbReference type="Proteomes" id="UP000596337">
    <property type="component" value="Chromosome 1"/>
</dbReference>
<proteinExistence type="predicted"/>
<protein>
    <submittedName>
        <fullName evidence="2">GNAT family N-acetyltransferase</fullName>
    </submittedName>
</protein>
<dbReference type="Pfam" id="PF13673">
    <property type="entry name" value="Acetyltransf_10"/>
    <property type="match status" value="1"/>
</dbReference>
<dbReference type="PANTHER" id="PTHR43451">
    <property type="entry name" value="ACETYLTRANSFERASE (GNAT) FAMILY PROTEIN"/>
    <property type="match status" value="1"/>
</dbReference>
<feature type="domain" description="N-acetyltransferase" evidence="1">
    <location>
        <begin position="2"/>
        <end position="155"/>
    </location>
</feature>
<sequence>MLSIRRYRTEDAPILWTLFYHTVRVINRRDYTESQVSAWAPSDFDLNSWQRTMDAIQPYIAEIEGQVVGYCDLQSDGLIDHFFCHHEYQGQGIGRDLMSFLFSQAKVKGIERLYSEVSITARPFYEKMGFTVKVQQRAEVRGETLTNFMMEKYISLIS</sequence>
<accession>A0AA92LTB5</accession>
<dbReference type="InterPro" id="IPR000182">
    <property type="entry name" value="GNAT_dom"/>
</dbReference>
<dbReference type="RefSeq" id="WP_203347263.1">
    <property type="nucleotide sequence ID" value="NZ_CANMIY010000001.1"/>
</dbReference>
<dbReference type="EMBL" id="CP069195">
    <property type="protein sequence ID" value="QRG84267.1"/>
    <property type="molecule type" value="Genomic_DNA"/>
</dbReference>
<organism evidence="2 3">
    <name type="scientific">Vibrio diabolicus</name>
    <dbReference type="NCBI Taxonomy" id="50719"/>
    <lineage>
        <taxon>Bacteria</taxon>
        <taxon>Pseudomonadati</taxon>
        <taxon>Pseudomonadota</taxon>
        <taxon>Gammaproteobacteria</taxon>
        <taxon>Vibrionales</taxon>
        <taxon>Vibrionaceae</taxon>
        <taxon>Vibrio</taxon>
        <taxon>Vibrio diabolicus subgroup</taxon>
    </lineage>
</organism>